<protein>
    <recommendedName>
        <fullName evidence="1">CRISPR system endoribonuclease Csx1 CARF domain-containing protein</fullName>
    </recommendedName>
</protein>
<dbReference type="EMBL" id="BMNL01000004">
    <property type="protein sequence ID" value="GGP22344.1"/>
    <property type="molecule type" value="Genomic_DNA"/>
</dbReference>
<evidence type="ECO:0000313" key="2">
    <source>
        <dbReference type="EMBL" id="GGP22344.1"/>
    </source>
</evidence>
<dbReference type="AlphaFoldDB" id="A0A830H0P8"/>
<keyword evidence="3" id="KW-1185">Reference proteome</keyword>
<accession>A0A830H0P8</accession>
<dbReference type="SUPFAM" id="SSF160980">
    <property type="entry name" value="SSO1389-like"/>
    <property type="match status" value="1"/>
</dbReference>
<evidence type="ECO:0000259" key="1">
    <source>
        <dbReference type="Pfam" id="PF22230"/>
    </source>
</evidence>
<dbReference type="Proteomes" id="UP000610960">
    <property type="component" value="Unassembled WGS sequence"/>
</dbReference>
<name>A0A830H0P8_9CREN</name>
<dbReference type="OrthoDB" id="41706at2157"/>
<reference evidence="2" key="1">
    <citation type="journal article" date="2014" name="Int. J. Syst. Evol. Microbiol.">
        <title>Complete genome sequence of Corynebacterium casei LMG S-19264T (=DSM 44701T), isolated from a smear-ripened cheese.</title>
        <authorList>
            <consortium name="US DOE Joint Genome Institute (JGI-PGF)"/>
            <person name="Walter F."/>
            <person name="Albersmeier A."/>
            <person name="Kalinowski J."/>
            <person name="Ruckert C."/>
        </authorList>
    </citation>
    <scope>NUCLEOTIDE SEQUENCE</scope>
    <source>
        <strain evidence="2">JCM 10088</strain>
    </source>
</reference>
<proteinExistence type="predicted"/>
<feature type="domain" description="CRISPR system endoribonuclease Csx1 CARF" evidence="1">
    <location>
        <begin position="9"/>
        <end position="182"/>
    </location>
</feature>
<dbReference type="RefSeq" id="WP_075059261.1">
    <property type="nucleotide sequence ID" value="NZ_BMNL01000004.1"/>
</dbReference>
<organism evidence="2 3">
    <name type="scientific">Thermocladium modestius</name>
    <dbReference type="NCBI Taxonomy" id="62609"/>
    <lineage>
        <taxon>Archaea</taxon>
        <taxon>Thermoproteota</taxon>
        <taxon>Thermoprotei</taxon>
        <taxon>Thermoproteales</taxon>
        <taxon>Thermoproteaceae</taxon>
        <taxon>Thermocladium</taxon>
    </lineage>
</organism>
<evidence type="ECO:0000313" key="3">
    <source>
        <dbReference type="Proteomes" id="UP000610960"/>
    </source>
</evidence>
<sequence>MGSLVYIAGDVSNYSPVEYKFEDKKEKTFFSAHALSKIFGVEKTIALLPDSLIQAPDQSEEEKVETMKKGYRKLILDKASILKDQGKIDQQIESDIKSFVDNLIIEVIPNVGIGQAIKVNYNGELLKTDKNENKFQRYSCSKSRSPVFIFNVVYTILHDLINNEIILDLTHGTNVLTSIVMAVGSLFETRFFAAPVMGPPTQDQVNQVNIVELTDIVEAMKDSLMISSSIQALDERYFKDYRDKLNSPNLNPNNFNEEKTIISKIKGKDPSKVIELLWNLRNGFTVRAVHSMSDVEQYSQQLEKDVNELSKFYREWYNHPRLENVKELIVSNFYSTLEVKNIIFRGNDIDKLHELVSLYIKAKLYDKAISLSRELPVAICLDSNGGGTFEDDDRKYKDCEDLVTSYLRLKYSNLIQNRNYLMHGGLSKDMKVEVKNGMLNEKNQIDKKIIEEYIKGSLKSDLEDIIRISKG</sequence>
<reference evidence="2" key="2">
    <citation type="submission" date="2020-09" db="EMBL/GenBank/DDBJ databases">
        <authorList>
            <person name="Sun Q."/>
            <person name="Ohkuma M."/>
        </authorList>
    </citation>
    <scope>NUCLEOTIDE SEQUENCE</scope>
    <source>
        <strain evidence="2">JCM 10088</strain>
    </source>
</reference>
<comment type="caution">
    <text evidence="2">The sequence shown here is derived from an EMBL/GenBank/DDBJ whole genome shotgun (WGS) entry which is preliminary data.</text>
</comment>
<dbReference type="Gene3D" id="3.40.50.10640">
    <property type="entry name" value="SSO1389-like"/>
    <property type="match status" value="1"/>
</dbReference>
<dbReference type="Pfam" id="PF22230">
    <property type="entry name" value="Csx1_CARF"/>
    <property type="match status" value="1"/>
</dbReference>
<dbReference type="InterPro" id="IPR053857">
    <property type="entry name" value="Csx1_CARF"/>
</dbReference>
<gene>
    <name evidence="2" type="ORF">GCM10007981_18030</name>
</gene>